<sequence>MYKPHVHPNSKGFAGETHPNDWNERISCAMIAYRATENSSTGYTPLFVLTGPHFRLQEDSRMPAIMPTEYTRELLRFTYNIARERSNAEAERQKNYFDRQVNGIPYQLDDLLWRYQPIRRLSTSAKFYCPWEGSYAVLDVQHPTTYDLRNESLQESPPFTTIYKHSHGLDTPYHPPNLVALHTREERIETRGQGSCWKKQYVKASVLNLVCMTKQGAP</sequence>
<evidence type="ECO:0000313" key="1">
    <source>
        <dbReference type="EMBL" id="VDK35159.1"/>
    </source>
</evidence>
<keyword evidence="2" id="KW-1185">Reference proteome</keyword>
<protein>
    <submittedName>
        <fullName evidence="1">Uncharacterized protein</fullName>
    </submittedName>
</protein>
<dbReference type="EMBL" id="UYRU01003048">
    <property type="protein sequence ID" value="VDK35159.1"/>
    <property type="molecule type" value="Genomic_DNA"/>
</dbReference>
<dbReference type="AlphaFoldDB" id="A0A3P6PG18"/>
<name>A0A3P6PG18_DIBLA</name>
<dbReference type="Proteomes" id="UP000281553">
    <property type="component" value="Unassembled WGS sequence"/>
</dbReference>
<accession>A0A3P6PG18</accession>
<reference evidence="1 2" key="1">
    <citation type="submission" date="2018-11" db="EMBL/GenBank/DDBJ databases">
        <authorList>
            <consortium name="Pathogen Informatics"/>
        </authorList>
    </citation>
    <scope>NUCLEOTIDE SEQUENCE [LARGE SCALE GENOMIC DNA]</scope>
</reference>
<evidence type="ECO:0000313" key="2">
    <source>
        <dbReference type="Proteomes" id="UP000281553"/>
    </source>
</evidence>
<dbReference type="OrthoDB" id="6153983at2759"/>
<organism evidence="1 2">
    <name type="scientific">Dibothriocephalus latus</name>
    <name type="common">Fish tapeworm</name>
    <name type="synonym">Diphyllobothrium latum</name>
    <dbReference type="NCBI Taxonomy" id="60516"/>
    <lineage>
        <taxon>Eukaryota</taxon>
        <taxon>Metazoa</taxon>
        <taxon>Spiralia</taxon>
        <taxon>Lophotrochozoa</taxon>
        <taxon>Platyhelminthes</taxon>
        <taxon>Cestoda</taxon>
        <taxon>Eucestoda</taxon>
        <taxon>Diphyllobothriidea</taxon>
        <taxon>Diphyllobothriidae</taxon>
        <taxon>Dibothriocephalus</taxon>
    </lineage>
</organism>
<gene>
    <name evidence="1" type="ORF">DILT_LOCUS658</name>
</gene>
<proteinExistence type="predicted"/>